<name>A0AAV5D5U5_ELECO</name>
<dbReference type="InterPro" id="IPR040256">
    <property type="entry name" value="At4g02000-like"/>
</dbReference>
<dbReference type="PANTHER" id="PTHR31286">
    <property type="entry name" value="GLYCINE-RICH CELL WALL STRUCTURAL PROTEIN 1.8-LIKE"/>
    <property type="match status" value="1"/>
</dbReference>
<feature type="compositionally biased region" description="Basic and acidic residues" evidence="1">
    <location>
        <begin position="276"/>
        <end position="286"/>
    </location>
</feature>
<dbReference type="PANTHER" id="PTHR31286:SF167">
    <property type="entry name" value="OS09G0268800 PROTEIN"/>
    <property type="match status" value="1"/>
</dbReference>
<keyword evidence="4" id="KW-1185">Reference proteome</keyword>
<dbReference type="EMBL" id="BQKI01000012">
    <property type="protein sequence ID" value="GJN05487.1"/>
    <property type="molecule type" value="Genomic_DNA"/>
</dbReference>
<evidence type="ECO:0000256" key="1">
    <source>
        <dbReference type="SAM" id="MobiDB-lite"/>
    </source>
</evidence>
<dbReference type="AlphaFoldDB" id="A0AAV5D5U5"/>
<evidence type="ECO:0000313" key="3">
    <source>
        <dbReference type="EMBL" id="GJN05487.1"/>
    </source>
</evidence>
<feature type="compositionally biased region" description="Polar residues" evidence="1">
    <location>
        <begin position="330"/>
        <end position="346"/>
    </location>
</feature>
<dbReference type="InterPro" id="IPR025836">
    <property type="entry name" value="Zn_knuckle_CX2CX4HX4C"/>
</dbReference>
<protein>
    <recommendedName>
        <fullName evidence="2">Zinc knuckle CX2CX4HX4C domain-containing protein</fullName>
    </recommendedName>
</protein>
<feature type="compositionally biased region" description="Basic and acidic residues" evidence="1">
    <location>
        <begin position="318"/>
        <end position="328"/>
    </location>
</feature>
<sequence>MEPEENLPFPLQNNPPIELDFDFQSLNLSHKEEIQLDFGNQTQEQPLSCFSLLFKAGPPDDLPTRNVSQYMFEKAMRAAWGLRFLKVSQVTDNLFMAYFRSEEDQRWVWQRQPWTAERETLLVEWVDPSGSRPMDSYTFRYLPVNVHLYGIPKALRSVDLVDKIIEKIGVKDSSVVMSGSAMFRIPEYVIARVILDVTKPLLDRITINISMEKKIKIYIHYEKLVKICSFCGHLFHNVSNYKKRHQMILKLHPTEAVKVPEEIYGLWRTQESEIPTEAKEENDIKNQHNPATTTRRRNESQSRWDQDSTVGQVNMLHHNTDHPLDGSKMDGTNSSNFSLGDNQDSGGEQKHIEGRVSVSTTHAQVQLRVEDQQGNMEGSDMSLDEETQLGDESLSHGAMAPALKAPQGP</sequence>
<gene>
    <name evidence="3" type="primary">ga23116</name>
    <name evidence="3" type="ORF">PR202_ga23116</name>
</gene>
<organism evidence="3 4">
    <name type="scientific">Eleusine coracana subsp. coracana</name>
    <dbReference type="NCBI Taxonomy" id="191504"/>
    <lineage>
        <taxon>Eukaryota</taxon>
        <taxon>Viridiplantae</taxon>
        <taxon>Streptophyta</taxon>
        <taxon>Embryophyta</taxon>
        <taxon>Tracheophyta</taxon>
        <taxon>Spermatophyta</taxon>
        <taxon>Magnoliopsida</taxon>
        <taxon>Liliopsida</taxon>
        <taxon>Poales</taxon>
        <taxon>Poaceae</taxon>
        <taxon>PACMAD clade</taxon>
        <taxon>Chloridoideae</taxon>
        <taxon>Cynodonteae</taxon>
        <taxon>Eleusininae</taxon>
        <taxon>Eleusine</taxon>
    </lineage>
</organism>
<feature type="compositionally biased region" description="Basic and acidic residues" evidence="1">
    <location>
        <begin position="296"/>
        <end position="306"/>
    </location>
</feature>
<feature type="domain" description="Zinc knuckle CX2CX4HX4C" evidence="2">
    <location>
        <begin position="195"/>
        <end position="242"/>
    </location>
</feature>
<reference evidence="3" key="2">
    <citation type="submission" date="2021-12" db="EMBL/GenBank/DDBJ databases">
        <title>Resequencing data analysis of finger millet.</title>
        <authorList>
            <person name="Hatakeyama M."/>
            <person name="Aluri S."/>
            <person name="Balachadran M.T."/>
            <person name="Sivarajan S.R."/>
            <person name="Poveda L."/>
            <person name="Shimizu-Inatsugi R."/>
            <person name="Schlapbach R."/>
            <person name="Sreeman S.M."/>
            <person name="Shimizu K.K."/>
        </authorList>
    </citation>
    <scope>NUCLEOTIDE SEQUENCE</scope>
</reference>
<comment type="caution">
    <text evidence="3">The sequence shown here is derived from an EMBL/GenBank/DDBJ whole genome shotgun (WGS) entry which is preliminary data.</text>
</comment>
<accession>A0AAV5D5U5</accession>
<evidence type="ECO:0000259" key="2">
    <source>
        <dbReference type="Pfam" id="PF14392"/>
    </source>
</evidence>
<proteinExistence type="predicted"/>
<dbReference type="Pfam" id="PF14392">
    <property type="entry name" value="zf-CCHC_4"/>
    <property type="match status" value="1"/>
</dbReference>
<feature type="region of interest" description="Disordered" evidence="1">
    <location>
        <begin position="274"/>
        <end position="409"/>
    </location>
</feature>
<dbReference type="Proteomes" id="UP001054889">
    <property type="component" value="Unassembled WGS sequence"/>
</dbReference>
<evidence type="ECO:0000313" key="4">
    <source>
        <dbReference type="Proteomes" id="UP001054889"/>
    </source>
</evidence>
<reference evidence="3" key="1">
    <citation type="journal article" date="2018" name="DNA Res.">
        <title>Multiple hybrid de novo genome assembly of finger millet, an orphan allotetraploid crop.</title>
        <authorList>
            <person name="Hatakeyama M."/>
            <person name="Aluri S."/>
            <person name="Balachadran M.T."/>
            <person name="Sivarajan S.R."/>
            <person name="Patrignani A."/>
            <person name="Gruter S."/>
            <person name="Poveda L."/>
            <person name="Shimizu-Inatsugi R."/>
            <person name="Baeten J."/>
            <person name="Francoijs K.J."/>
            <person name="Nataraja K.N."/>
            <person name="Reddy Y.A.N."/>
            <person name="Phadnis S."/>
            <person name="Ravikumar R.L."/>
            <person name="Schlapbach R."/>
            <person name="Sreeman S.M."/>
            <person name="Shimizu K.K."/>
        </authorList>
    </citation>
    <scope>NUCLEOTIDE SEQUENCE</scope>
</reference>